<feature type="transmembrane region" description="Helical" evidence="7">
    <location>
        <begin position="69"/>
        <end position="90"/>
    </location>
</feature>
<keyword evidence="5 7" id="KW-1133">Transmembrane helix</keyword>
<dbReference type="EMBL" id="PZZL01000003">
    <property type="protein sequence ID" value="PTM60167.1"/>
    <property type="molecule type" value="Genomic_DNA"/>
</dbReference>
<keyword evidence="4 7" id="KW-0812">Transmembrane</keyword>
<keyword evidence="6 7" id="KW-0472">Membrane</keyword>
<dbReference type="NCBIfam" id="TIGR00645">
    <property type="entry name" value="HI0507"/>
    <property type="match status" value="1"/>
</dbReference>
<dbReference type="GO" id="GO:0005886">
    <property type="term" value="C:plasma membrane"/>
    <property type="evidence" value="ECO:0007669"/>
    <property type="project" value="UniProtKB-SubCell"/>
</dbReference>
<dbReference type="InterPro" id="IPR005134">
    <property type="entry name" value="UPF0114"/>
</dbReference>
<comment type="similarity">
    <text evidence="2 7">Belongs to the UPF0114 family.</text>
</comment>
<evidence type="ECO:0000256" key="1">
    <source>
        <dbReference type="ARBA" id="ARBA00004651"/>
    </source>
</evidence>
<keyword evidence="9" id="KW-1185">Reference proteome</keyword>
<dbReference type="PANTHER" id="PTHR38596">
    <property type="entry name" value="UPF0114 PROTEIN YQHA"/>
    <property type="match status" value="1"/>
</dbReference>
<dbReference type="HAMAP" id="MF_00143">
    <property type="entry name" value="UPF0114"/>
    <property type="match status" value="1"/>
</dbReference>
<feature type="transmembrane region" description="Helical" evidence="7">
    <location>
        <begin position="29"/>
        <end position="49"/>
    </location>
</feature>
<sequence length="179" mass="19735">MSDQSVVPAQTSAEKVERGVERALFASRWLMAPFYVGLMIGLFALMIVFLRDLAVFVTKIPTAKESDVILGILTLIDLSLAGNLVIMVVFSGYENFVSKMEHVPTKDRPEWMGSIDFSALKMKLLASIVAISAIHLLKAFMNVSAMSDREMMWLVVIHVTFVVSGVLMALTDKFASSAK</sequence>
<name>A0A2T4ZE59_9HYPH</name>
<keyword evidence="3 7" id="KW-1003">Cell membrane</keyword>
<evidence type="ECO:0000256" key="5">
    <source>
        <dbReference type="ARBA" id="ARBA00022989"/>
    </source>
</evidence>
<feature type="transmembrane region" description="Helical" evidence="7">
    <location>
        <begin position="151"/>
        <end position="170"/>
    </location>
</feature>
<evidence type="ECO:0000256" key="6">
    <source>
        <dbReference type="ARBA" id="ARBA00023136"/>
    </source>
</evidence>
<dbReference type="InterPro" id="IPR020761">
    <property type="entry name" value="UPF0114_bac"/>
</dbReference>
<evidence type="ECO:0000256" key="3">
    <source>
        <dbReference type="ARBA" id="ARBA00022475"/>
    </source>
</evidence>
<gene>
    <name evidence="8" type="ORF">C8P69_10394</name>
</gene>
<evidence type="ECO:0000313" key="9">
    <source>
        <dbReference type="Proteomes" id="UP000241808"/>
    </source>
</evidence>
<evidence type="ECO:0000256" key="7">
    <source>
        <dbReference type="HAMAP-Rule" id="MF_00143"/>
    </source>
</evidence>
<evidence type="ECO:0000256" key="4">
    <source>
        <dbReference type="ARBA" id="ARBA00022692"/>
    </source>
</evidence>
<dbReference type="RefSeq" id="WP_108175755.1">
    <property type="nucleotide sequence ID" value="NZ_PZZL01000003.1"/>
</dbReference>
<proteinExistence type="inferred from homology"/>
<dbReference type="OrthoDB" id="9783569at2"/>
<comment type="caution">
    <text evidence="8">The sequence shown here is derived from an EMBL/GenBank/DDBJ whole genome shotgun (WGS) entry which is preliminary data.</text>
</comment>
<dbReference type="Proteomes" id="UP000241808">
    <property type="component" value="Unassembled WGS sequence"/>
</dbReference>
<organism evidence="8 9">
    <name type="scientific">Phreatobacter oligotrophus</name>
    <dbReference type="NCBI Taxonomy" id="1122261"/>
    <lineage>
        <taxon>Bacteria</taxon>
        <taxon>Pseudomonadati</taxon>
        <taxon>Pseudomonadota</taxon>
        <taxon>Alphaproteobacteria</taxon>
        <taxon>Hyphomicrobiales</taxon>
        <taxon>Phreatobacteraceae</taxon>
        <taxon>Phreatobacter</taxon>
    </lineage>
</organism>
<evidence type="ECO:0000313" key="8">
    <source>
        <dbReference type="EMBL" id="PTM60167.1"/>
    </source>
</evidence>
<dbReference type="Pfam" id="PF03350">
    <property type="entry name" value="UPF0114"/>
    <property type="match status" value="1"/>
</dbReference>
<dbReference type="PANTHER" id="PTHR38596:SF1">
    <property type="entry name" value="UPF0114 PROTEIN YQHA"/>
    <property type="match status" value="1"/>
</dbReference>
<reference evidence="8 9" key="1">
    <citation type="submission" date="2018-04" db="EMBL/GenBank/DDBJ databases">
        <title>Genomic Encyclopedia of Archaeal and Bacterial Type Strains, Phase II (KMG-II): from individual species to whole genera.</title>
        <authorList>
            <person name="Goeker M."/>
        </authorList>
    </citation>
    <scope>NUCLEOTIDE SEQUENCE [LARGE SCALE GENOMIC DNA]</scope>
    <source>
        <strain evidence="8 9">DSM 25521</strain>
    </source>
</reference>
<accession>A0A2T4ZE59</accession>
<dbReference type="AlphaFoldDB" id="A0A2T4ZE59"/>
<evidence type="ECO:0000256" key="2">
    <source>
        <dbReference type="ARBA" id="ARBA00005774"/>
    </source>
</evidence>
<feature type="transmembrane region" description="Helical" evidence="7">
    <location>
        <begin position="124"/>
        <end position="145"/>
    </location>
</feature>
<comment type="subcellular location">
    <subcellularLocation>
        <location evidence="1 7">Cell membrane</location>
        <topology evidence="1 7">Multi-pass membrane protein</topology>
    </subcellularLocation>
</comment>
<protein>
    <recommendedName>
        <fullName evidence="7">UPF0114 protein C8P69_10394</fullName>
    </recommendedName>
</protein>